<accession>A0AB34IH38</accession>
<feature type="compositionally biased region" description="Low complexity" evidence="1">
    <location>
        <begin position="462"/>
        <end position="489"/>
    </location>
</feature>
<organism evidence="2 3">
    <name type="scientific">Prymnesium parvum</name>
    <name type="common">Toxic golden alga</name>
    <dbReference type="NCBI Taxonomy" id="97485"/>
    <lineage>
        <taxon>Eukaryota</taxon>
        <taxon>Haptista</taxon>
        <taxon>Haptophyta</taxon>
        <taxon>Prymnesiophyceae</taxon>
        <taxon>Prymnesiales</taxon>
        <taxon>Prymnesiaceae</taxon>
        <taxon>Prymnesium</taxon>
    </lineage>
</organism>
<keyword evidence="3" id="KW-1185">Reference proteome</keyword>
<reference evidence="2 3" key="1">
    <citation type="journal article" date="2024" name="Science">
        <title>Giant polyketide synthase enzymes in the biosynthesis of giant marine polyether toxins.</title>
        <authorList>
            <person name="Fallon T.R."/>
            <person name="Shende V.V."/>
            <person name="Wierzbicki I.H."/>
            <person name="Pendleton A.L."/>
            <person name="Watervoot N.F."/>
            <person name="Auber R.P."/>
            <person name="Gonzalez D.J."/>
            <person name="Wisecaver J.H."/>
            <person name="Moore B.S."/>
        </authorList>
    </citation>
    <scope>NUCLEOTIDE SEQUENCE [LARGE SCALE GENOMIC DNA]</scope>
    <source>
        <strain evidence="2 3">12B1</strain>
    </source>
</reference>
<feature type="region of interest" description="Disordered" evidence="1">
    <location>
        <begin position="151"/>
        <end position="170"/>
    </location>
</feature>
<dbReference type="EMBL" id="JBGBPQ010000027">
    <property type="protein sequence ID" value="KAL1498757.1"/>
    <property type="molecule type" value="Genomic_DNA"/>
</dbReference>
<evidence type="ECO:0000256" key="1">
    <source>
        <dbReference type="SAM" id="MobiDB-lite"/>
    </source>
</evidence>
<feature type="compositionally biased region" description="Low complexity" evidence="1">
    <location>
        <begin position="817"/>
        <end position="831"/>
    </location>
</feature>
<feature type="region of interest" description="Disordered" evidence="1">
    <location>
        <begin position="459"/>
        <end position="489"/>
    </location>
</feature>
<sequence length="1061" mass="113392">MWLLVDDHAQCGLVQRTRFELSLPEQPLDPLPPGVRRLHPSPLGAGWTDGAAPCWLYAELRLVLLIDLRRASLLSDDWGLCAGLEQLLASLAAPPPGAARLTTHVTVALASREAYPLRVLIQGWRHTRGEPIGALRALVLAQLARVAEEPPPKGAFGASSPPRHTAPSGAAGLAIDFSDADTAPFAPPGAEAPRREGLHRVVEEAMFCVDMMPRRAAPSVVLFTDAVSSGIGAPALPLRQQDVCLVVILLQFRGRRVPSAFGLVSDPELYAAAAASASGLLLENYPIALEQKATQQQEPSKLAAILCSRSASSSHSRSNRKEWVYNMLVAHKADGTALGSGIVLSHLQLHHHPSLIASLRQLQGPRGRCELPFKSLDRRPSRALENHNAAAATELMQPWSTQPCHKARAFPRRCCPIGLSGEWAPCGVAQERLYVYDLPGAVTLGDVLHARLAEGFEQADVSTPSARPASSSTPAAFARGDAADGKGAARPTPHKVLLRCVCDWSPAVTVDYTVRLVKIQRDADERASLAEERRAYAGVLRVQLAVTAPLPFWLRFERARLRRHAANSAAVASATVAAPRRITRPPPPSPPPPLHLLLSRRHHRHLLRHVPRRRAGGETRRRRRLAYLVTALSSTDAAWHAPTARDALADSMLAPRLTSDITLVPRPNSLVHVVASLAVRPAPRRAGATGSPRVELSLRSDDNCAAVRFAAQKQLLPALHEMIPLVVGGTTLVHVWKSSAVETHARSRRSSAANSAPSTAVPSCKTPPGLSAAGFSPSRAGRQAPIHGVPSMEGLPSAMMGAPPVTLPRSQRSVPNSPAGSSPHVSSSPVARATNSPLLRPFASGNEAGGDHDAAAQEEEEDGVALLAAEAPTHAALFVRLLLSASGLVVVRARFFRAEKLEARNALLQVWQRVLLKCAEIAESTRLWLPLNVGRMSTGAALQRGDDGSVSRGANAEVLLRWGCPSSLSSSLPLLLSFGPPSAAPILANPSPHGLVNKPAPLVRAKGASGLAKFGANKLQERRCSSDSHFEDETREIGAADDLSPQPTAWAYLWQVLYSSQ</sequence>
<evidence type="ECO:0008006" key="4">
    <source>
        <dbReference type="Google" id="ProtNLM"/>
    </source>
</evidence>
<dbReference type="AlphaFoldDB" id="A0AB34IH38"/>
<comment type="caution">
    <text evidence="2">The sequence shown here is derived from an EMBL/GenBank/DDBJ whole genome shotgun (WGS) entry which is preliminary data.</text>
</comment>
<feature type="compositionally biased region" description="Low complexity" evidence="1">
    <location>
        <begin position="750"/>
        <end position="760"/>
    </location>
</feature>
<protein>
    <recommendedName>
        <fullName evidence="4">Mediator of RNA polymerase II transcription subunit 13</fullName>
    </recommendedName>
</protein>
<feature type="region of interest" description="Disordered" evidence="1">
    <location>
        <begin position="743"/>
        <end position="861"/>
    </location>
</feature>
<proteinExistence type="predicted"/>
<evidence type="ECO:0000313" key="2">
    <source>
        <dbReference type="EMBL" id="KAL1498757.1"/>
    </source>
</evidence>
<gene>
    <name evidence="2" type="ORF">AB1Y20_014067</name>
</gene>
<dbReference type="Proteomes" id="UP001515480">
    <property type="component" value="Unassembled WGS sequence"/>
</dbReference>
<evidence type="ECO:0000313" key="3">
    <source>
        <dbReference type="Proteomes" id="UP001515480"/>
    </source>
</evidence>
<name>A0AB34IH38_PRYPA</name>